<dbReference type="Gene3D" id="3.40.1050.10">
    <property type="entry name" value="Carbonic anhydrase"/>
    <property type="match status" value="1"/>
</dbReference>
<feature type="binding site" evidence="4">
    <location>
        <position position="44"/>
    </location>
    <ligand>
        <name>Zn(2+)</name>
        <dbReference type="ChEBI" id="CHEBI:29105"/>
    </ligand>
</feature>
<dbReference type="GO" id="GO:0008270">
    <property type="term" value="F:zinc ion binding"/>
    <property type="evidence" value="ECO:0007669"/>
    <property type="project" value="UniProtKB-UniRule"/>
</dbReference>
<dbReference type="GO" id="GO:0004089">
    <property type="term" value="F:carbonate dehydratase activity"/>
    <property type="evidence" value="ECO:0007669"/>
    <property type="project" value="UniProtKB-UniRule"/>
</dbReference>
<evidence type="ECO:0000313" key="7">
    <source>
        <dbReference type="Proteomes" id="UP000826661"/>
    </source>
</evidence>
<comment type="similarity">
    <text evidence="1 5">Belongs to the beta-class carbonic anhydrase family.</text>
</comment>
<evidence type="ECO:0000256" key="2">
    <source>
        <dbReference type="ARBA" id="ARBA00022723"/>
    </source>
</evidence>
<proteinExistence type="inferred from homology"/>
<dbReference type="InterPro" id="IPR001765">
    <property type="entry name" value="Carbonic_anhydrase"/>
</dbReference>
<keyword evidence="2 4" id="KW-0479">Metal-binding</keyword>
<feature type="binding site" evidence="4">
    <location>
        <position position="97"/>
    </location>
    <ligand>
        <name>Zn(2+)</name>
        <dbReference type="ChEBI" id="CHEBI:29105"/>
    </ligand>
</feature>
<comment type="cofactor">
    <cofactor evidence="4">
        <name>Zn(2+)</name>
        <dbReference type="ChEBI" id="CHEBI:29105"/>
    </cofactor>
    <text evidence="4">Binds 1 zinc ion per subunit.</text>
</comment>
<dbReference type="SMART" id="SM00947">
    <property type="entry name" value="Pro_CA"/>
    <property type="match status" value="1"/>
</dbReference>
<dbReference type="Pfam" id="PF00484">
    <property type="entry name" value="Pro_CA"/>
    <property type="match status" value="1"/>
</dbReference>
<dbReference type="Proteomes" id="UP000826661">
    <property type="component" value="Chromosome VI"/>
</dbReference>
<protein>
    <recommendedName>
        <fullName evidence="5">Carbonic anhydrase</fullName>
        <ecNumber evidence="5">4.2.1.1</ecNumber>
    </recommendedName>
    <alternativeName>
        <fullName evidence="5">Carbonate dehydratase</fullName>
    </alternativeName>
</protein>
<dbReference type="AlphaFoldDB" id="A0A8G0LPK6"/>
<dbReference type="PANTHER" id="PTHR43175">
    <property type="entry name" value="CARBONIC ANHYDRASE"/>
    <property type="match status" value="1"/>
</dbReference>
<keyword evidence="5" id="KW-0456">Lyase</keyword>
<dbReference type="PANTHER" id="PTHR43175:SF3">
    <property type="entry name" value="CARBON DISULFIDE HYDROLASE"/>
    <property type="match status" value="1"/>
</dbReference>
<evidence type="ECO:0000256" key="3">
    <source>
        <dbReference type="ARBA" id="ARBA00022833"/>
    </source>
</evidence>
<comment type="catalytic activity">
    <reaction evidence="5">
        <text>hydrogencarbonate + H(+) = CO2 + H2O</text>
        <dbReference type="Rhea" id="RHEA:10748"/>
        <dbReference type="ChEBI" id="CHEBI:15377"/>
        <dbReference type="ChEBI" id="CHEBI:15378"/>
        <dbReference type="ChEBI" id="CHEBI:16526"/>
        <dbReference type="ChEBI" id="CHEBI:17544"/>
        <dbReference type="EC" id="4.2.1.1"/>
    </reaction>
</comment>
<gene>
    <name evidence="6" type="ORF">H0G86_010485</name>
</gene>
<dbReference type="EC" id="4.2.1.1" evidence="5"/>
<evidence type="ECO:0000256" key="1">
    <source>
        <dbReference type="ARBA" id="ARBA00006217"/>
    </source>
</evidence>
<sequence>MAPPTWTELLERNSVYAETKHKPHIYLGQPGFEIPSVMIFTCIDFRASAEAFLGMKGDEAFVVRNPGGRITTGIQSLLFVDTLTGGQALKDIVIIHHFDCGCTHITDDVIKDALKAKSPELGAEIDKMAFGTYSAKTMQQHINNIETDIKFLKDSPLVREELKERVRAYIFDLQSGKLVAVPHNN</sequence>
<organism evidence="6 7">
    <name type="scientific">Trichoderma simmonsii</name>
    <dbReference type="NCBI Taxonomy" id="1491479"/>
    <lineage>
        <taxon>Eukaryota</taxon>
        <taxon>Fungi</taxon>
        <taxon>Dikarya</taxon>
        <taxon>Ascomycota</taxon>
        <taxon>Pezizomycotina</taxon>
        <taxon>Sordariomycetes</taxon>
        <taxon>Hypocreomycetidae</taxon>
        <taxon>Hypocreales</taxon>
        <taxon>Hypocreaceae</taxon>
        <taxon>Trichoderma</taxon>
    </lineage>
</organism>
<evidence type="ECO:0000256" key="4">
    <source>
        <dbReference type="PIRSR" id="PIRSR601765-1"/>
    </source>
</evidence>
<feature type="binding site" evidence="4">
    <location>
        <position position="100"/>
    </location>
    <ligand>
        <name>Zn(2+)</name>
        <dbReference type="ChEBI" id="CHEBI:29105"/>
    </ligand>
</feature>
<reference evidence="6 7" key="1">
    <citation type="journal article" date="2021" name="BMC Genomics">
        <title>Telomere-to-telomere genome assembly of asparaginase-producing Trichoderma simmonsii.</title>
        <authorList>
            <person name="Chung D."/>
            <person name="Kwon Y.M."/>
            <person name="Yang Y."/>
        </authorList>
    </citation>
    <scope>NUCLEOTIDE SEQUENCE [LARGE SCALE GENOMIC DNA]</scope>
    <source>
        <strain evidence="6 7">GH-Sj1</strain>
    </source>
</reference>
<keyword evidence="3 4" id="KW-0862">Zinc</keyword>
<feature type="binding site" evidence="4">
    <location>
        <position position="42"/>
    </location>
    <ligand>
        <name>Zn(2+)</name>
        <dbReference type="ChEBI" id="CHEBI:29105"/>
    </ligand>
</feature>
<keyword evidence="7" id="KW-1185">Reference proteome</keyword>
<evidence type="ECO:0000313" key="6">
    <source>
        <dbReference type="EMBL" id="QYT03536.1"/>
    </source>
</evidence>
<dbReference type="SUPFAM" id="SSF53056">
    <property type="entry name" value="beta-carbonic anhydrase, cab"/>
    <property type="match status" value="1"/>
</dbReference>
<accession>A0A8G0LPK6</accession>
<comment type="function">
    <text evidence="5">Reversible hydration of carbon dioxide.</text>
</comment>
<dbReference type="EMBL" id="CP075869">
    <property type="protein sequence ID" value="QYT03536.1"/>
    <property type="molecule type" value="Genomic_DNA"/>
</dbReference>
<dbReference type="InterPro" id="IPR036874">
    <property type="entry name" value="Carbonic_anhydrase_sf"/>
</dbReference>
<name>A0A8G0LPK6_9HYPO</name>
<evidence type="ECO:0000256" key="5">
    <source>
        <dbReference type="RuleBase" id="RU003956"/>
    </source>
</evidence>